<reference evidence="2" key="2">
    <citation type="submission" date="2020-02" db="EMBL/GenBank/DDBJ databases">
        <authorList>
            <person name="Gilchrist C.L.M."/>
            <person name="Chooi Y.-H."/>
        </authorList>
    </citation>
    <scope>NUCLEOTIDE SEQUENCE</scope>
    <source>
        <strain evidence="2">MST-FP2251</strain>
    </source>
</reference>
<keyword evidence="1" id="KW-0732">Signal</keyword>
<dbReference type="AlphaFoldDB" id="A0AAD4GQP0"/>
<dbReference type="SUPFAM" id="SSF53474">
    <property type="entry name" value="alpha/beta-Hydrolases"/>
    <property type="match status" value="1"/>
</dbReference>
<protein>
    <recommendedName>
        <fullName evidence="4">Serine aminopeptidase S33 domain-containing protein</fullName>
    </recommendedName>
</protein>
<feature type="chain" id="PRO_5041785919" description="Serine aminopeptidase S33 domain-containing protein" evidence="1">
    <location>
        <begin position="19"/>
        <end position="446"/>
    </location>
</feature>
<comment type="similarity">
    <text evidence="1">Belongs to the AB hydrolase superfamily. Lipase family.</text>
</comment>
<reference evidence="2" key="1">
    <citation type="journal article" date="2019" name="Beilstein J. Org. Chem.">
        <title>Nanangenines: drimane sesquiterpenoids as the dominant metabolite cohort of a novel Australian fungus, Aspergillus nanangensis.</title>
        <authorList>
            <person name="Lacey H.J."/>
            <person name="Gilchrist C.L.M."/>
            <person name="Crombie A."/>
            <person name="Kalaitzis J.A."/>
            <person name="Vuong D."/>
            <person name="Rutledge P.J."/>
            <person name="Turner P."/>
            <person name="Pitt J.I."/>
            <person name="Lacey E."/>
            <person name="Chooi Y.H."/>
            <person name="Piggott A.M."/>
        </authorList>
    </citation>
    <scope>NUCLEOTIDE SEQUENCE</scope>
    <source>
        <strain evidence="2">MST-FP2251</strain>
    </source>
</reference>
<name>A0AAD4GQP0_ASPNN</name>
<evidence type="ECO:0000313" key="3">
    <source>
        <dbReference type="Proteomes" id="UP001194746"/>
    </source>
</evidence>
<organism evidence="2 3">
    <name type="scientific">Aspergillus nanangensis</name>
    <dbReference type="NCBI Taxonomy" id="2582783"/>
    <lineage>
        <taxon>Eukaryota</taxon>
        <taxon>Fungi</taxon>
        <taxon>Dikarya</taxon>
        <taxon>Ascomycota</taxon>
        <taxon>Pezizomycotina</taxon>
        <taxon>Eurotiomycetes</taxon>
        <taxon>Eurotiomycetidae</taxon>
        <taxon>Eurotiales</taxon>
        <taxon>Aspergillaceae</taxon>
        <taxon>Aspergillus</taxon>
        <taxon>Aspergillus subgen. Circumdati</taxon>
    </lineage>
</organism>
<proteinExistence type="inferred from homology"/>
<gene>
    <name evidence="2" type="ORF">FE257_001462</name>
</gene>
<evidence type="ECO:0008006" key="4">
    <source>
        <dbReference type="Google" id="ProtNLM"/>
    </source>
</evidence>
<dbReference type="Proteomes" id="UP001194746">
    <property type="component" value="Unassembled WGS sequence"/>
</dbReference>
<dbReference type="GO" id="GO:0016042">
    <property type="term" value="P:lipid catabolic process"/>
    <property type="evidence" value="ECO:0007669"/>
    <property type="project" value="UniProtKB-UniRule"/>
</dbReference>
<dbReference type="PANTHER" id="PTHR34853:SF1">
    <property type="entry name" value="LIPASE 5"/>
    <property type="match status" value="1"/>
</dbReference>
<dbReference type="InterPro" id="IPR005152">
    <property type="entry name" value="Lipase_secreted"/>
</dbReference>
<dbReference type="InterPro" id="IPR029058">
    <property type="entry name" value="AB_hydrolase_fold"/>
</dbReference>
<dbReference type="GO" id="GO:0004806">
    <property type="term" value="F:triacylglycerol lipase activity"/>
    <property type="evidence" value="ECO:0007669"/>
    <property type="project" value="UniProtKB-UniRule"/>
</dbReference>
<dbReference type="PANTHER" id="PTHR34853">
    <property type="match status" value="1"/>
</dbReference>
<sequence length="446" mass="48482">MHFLLAFALITLIPAGTATQGSNYNVTQRFAEEHNCGVKCQDALNKNNIIDLATFGQEFDFEFYATAANFSGSEPGDLLKLEPVDPGYLQLNAGTTVYRIQYTSRDLDGSPVPATGFIALPYAPVALNSTTYPVVAYAHGTSGIYGGCAPSNSPNLYDYNSWQLLISRGYAVVATDYAGLGNNYTLHKYISYPAQVNDIYFSMIAAKKAFSIFSKTWMAVGHSQGGGAVWKLAESEYVKRDQNNDYLGTVALAPAAKVIDMFLANREEVISSGYLPLHAKAYQNVYPSYNLTILSDIMRDRMVISDIAQLCLTALGGLSSDLTGDESVSEEGIKSDIPLLLKWQNEMAPASGGHTSQPLLIVQGQGDMAVVPSVTRALWSRACHDGNEVQLSEYPAMDHDQVIVAGAPEWLAWVDARFAGQRTSGKCSLVKKKPFDLAHMELAPYA</sequence>
<accession>A0AAD4GQP0</accession>
<dbReference type="Pfam" id="PF03583">
    <property type="entry name" value="LIP"/>
    <property type="match status" value="1"/>
</dbReference>
<evidence type="ECO:0000256" key="1">
    <source>
        <dbReference type="PIRNR" id="PIRNR029171"/>
    </source>
</evidence>
<feature type="signal peptide" evidence="1">
    <location>
        <begin position="1"/>
        <end position="18"/>
    </location>
</feature>
<comment type="caution">
    <text evidence="2">The sequence shown here is derived from an EMBL/GenBank/DDBJ whole genome shotgun (WGS) entry which is preliminary data.</text>
</comment>
<keyword evidence="3" id="KW-1185">Reference proteome</keyword>
<evidence type="ECO:0000313" key="2">
    <source>
        <dbReference type="EMBL" id="KAF9884578.1"/>
    </source>
</evidence>
<dbReference type="EMBL" id="VCAU01000118">
    <property type="protein sequence ID" value="KAF9884578.1"/>
    <property type="molecule type" value="Genomic_DNA"/>
</dbReference>
<dbReference type="Gene3D" id="3.40.50.1820">
    <property type="entry name" value="alpha/beta hydrolase"/>
    <property type="match status" value="2"/>
</dbReference>
<dbReference type="PIRSF" id="PIRSF029171">
    <property type="entry name" value="Esterase_LipA"/>
    <property type="match status" value="1"/>
</dbReference>